<evidence type="ECO:0000313" key="1">
    <source>
        <dbReference type="EMBL" id="WAJ29121.1"/>
    </source>
</evidence>
<keyword evidence="2" id="KW-1185">Reference proteome</keyword>
<reference evidence="1" key="1">
    <citation type="submission" date="2022-11" db="EMBL/GenBank/DDBJ databases">
        <title>beta-Carotene-producing bacterium, Jeongeuplla avenae sp. nov., alleviates the salt stress of Arabidopsis seedlings.</title>
        <authorList>
            <person name="Jiang L."/>
            <person name="Lee J."/>
        </authorList>
    </citation>
    <scope>NUCLEOTIDE SEQUENCE</scope>
    <source>
        <strain evidence="1">DY_R2A_6</strain>
    </source>
</reference>
<protein>
    <submittedName>
        <fullName evidence="1">SURF1 family protein</fullName>
    </submittedName>
</protein>
<sequence>MSGTETMLAEPREPSRLRRWVAHAGVLVALAILLALGTWQVERLHWKQGIIDTIEARLGAAPMPIAEIAAIAAETGDVDYRPAVAKGRFLNADERFFLSTHAGQAGWNVYVPMVLDDGQGILFVNRGFVPYERKDPATRREGQGEGSTEVRGLARNERPSQSGWFVPENDPERNVFFWADIADLSAGLDLPAGQRVLPFLLDAGPGAAPGGWPVGGTTIVDVPNNHLQYAITWYGLALTLAVMYGGFLVKRWRRPATP</sequence>
<dbReference type="EMBL" id="CP113520">
    <property type="protein sequence ID" value="WAJ29121.1"/>
    <property type="molecule type" value="Genomic_DNA"/>
</dbReference>
<evidence type="ECO:0000313" key="2">
    <source>
        <dbReference type="Proteomes" id="UP001163223"/>
    </source>
</evidence>
<organism evidence="1 2">
    <name type="scientific">Antarcticirhabdus aurantiaca</name>
    <dbReference type="NCBI Taxonomy" id="2606717"/>
    <lineage>
        <taxon>Bacteria</taxon>
        <taxon>Pseudomonadati</taxon>
        <taxon>Pseudomonadota</taxon>
        <taxon>Alphaproteobacteria</taxon>
        <taxon>Hyphomicrobiales</taxon>
        <taxon>Aurantimonadaceae</taxon>
        <taxon>Antarcticirhabdus</taxon>
    </lineage>
</organism>
<name>A0ACD4NQG8_9HYPH</name>
<gene>
    <name evidence="1" type="ORF">OXU80_02430</name>
</gene>
<proteinExistence type="predicted"/>
<dbReference type="Proteomes" id="UP001163223">
    <property type="component" value="Chromosome"/>
</dbReference>
<accession>A0ACD4NQG8</accession>